<proteinExistence type="predicted"/>
<evidence type="ECO:0000256" key="1">
    <source>
        <dbReference type="SAM" id="MobiDB-lite"/>
    </source>
</evidence>
<sequence length="131" mass="13846">MTHENVFVERKSAREHHCGQIATRHPVVDGQGKHGAAATRGTHGVIRSVDRGWTLPKRCARGAGHHDLWDAGDTACVALLRNGGGRYSDAKEGNGGLINSVSAPWLAPPDTTEAAYGNPYAASDRPRGSGI</sequence>
<evidence type="ECO:0000313" key="3">
    <source>
        <dbReference type="Proteomes" id="UP000658320"/>
    </source>
</evidence>
<protein>
    <submittedName>
        <fullName evidence="2">Uncharacterized protein</fullName>
    </submittedName>
</protein>
<keyword evidence="3" id="KW-1185">Reference proteome</keyword>
<dbReference type="AlphaFoldDB" id="A0A918EYA6"/>
<evidence type="ECO:0000313" key="2">
    <source>
        <dbReference type="EMBL" id="GGQ90013.1"/>
    </source>
</evidence>
<reference evidence="2" key="1">
    <citation type="journal article" date="2014" name="Int. J. Syst. Evol. Microbiol.">
        <title>Complete genome sequence of Corynebacterium casei LMG S-19264T (=DSM 44701T), isolated from a smear-ripened cheese.</title>
        <authorList>
            <consortium name="US DOE Joint Genome Institute (JGI-PGF)"/>
            <person name="Walter F."/>
            <person name="Albersmeier A."/>
            <person name="Kalinowski J."/>
            <person name="Ruckert C."/>
        </authorList>
    </citation>
    <scope>NUCLEOTIDE SEQUENCE</scope>
    <source>
        <strain evidence="2">JCM 4346</strain>
    </source>
</reference>
<feature type="region of interest" description="Disordered" evidence="1">
    <location>
        <begin position="108"/>
        <end position="131"/>
    </location>
</feature>
<accession>A0A918EYA6</accession>
<dbReference type="Proteomes" id="UP000658320">
    <property type="component" value="Unassembled WGS sequence"/>
</dbReference>
<dbReference type="EMBL" id="BMSX01000001">
    <property type="protein sequence ID" value="GGQ90013.1"/>
    <property type="molecule type" value="Genomic_DNA"/>
</dbReference>
<name>A0A918EYA6_9ACTN</name>
<gene>
    <name evidence="2" type="ORF">GCM10010251_00090</name>
</gene>
<reference evidence="2" key="2">
    <citation type="submission" date="2020-09" db="EMBL/GenBank/DDBJ databases">
        <authorList>
            <person name="Sun Q."/>
            <person name="Ohkuma M."/>
        </authorList>
    </citation>
    <scope>NUCLEOTIDE SEQUENCE</scope>
    <source>
        <strain evidence="2">JCM 4346</strain>
    </source>
</reference>
<comment type="caution">
    <text evidence="2">The sequence shown here is derived from an EMBL/GenBank/DDBJ whole genome shotgun (WGS) entry which is preliminary data.</text>
</comment>
<organism evidence="2 3">
    <name type="scientific">Streptomyces aurantiogriseus</name>
    <dbReference type="NCBI Taxonomy" id="66870"/>
    <lineage>
        <taxon>Bacteria</taxon>
        <taxon>Bacillati</taxon>
        <taxon>Actinomycetota</taxon>
        <taxon>Actinomycetes</taxon>
        <taxon>Kitasatosporales</taxon>
        <taxon>Streptomycetaceae</taxon>
        <taxon>Streptomyces</taxon>
    </lineage>
</organism>